<gene>
    <name evidence="2" type="ORF">A7Q10_02735</name>
</gene>
<comment type="similarity">
    <text evidence="1">Belongs to the UPF0102 family.</text>
</comment>
<dbReference type="PANTHER" id="PTHR34039:SF1">
    <property type="entry name" value="UPF0102 PROTEIN YRAN"/>
    <property type="match status" value="1"/>
</dbReference>
<proteinExistence type="inferred from homology"/>
<name>A0A4Y8P723_9BACT</name>
<evidence type="ECO:0000313" key="2">
    <source>
        <dbReference type="EMBL" id="TFE65895.1"/>
    </source>
</evidence>
<comment type="caution">
    <text evidence="2">The sequence shown here is derived from an EMBL/GenBank/DDBJ whole genome shotgun (WGS) entry which is preliminary data.</text>
</comment>
<reference evidence="2 3" key="1">
    <citation type="submission" date="2016-05" db="EMBL/GenBank/DDBJ databases">
        <title>Diversity and Homogeneity among Thermoacidophilic Verrucomicrobia Methanotrophs Linked with Geographical Origin.</title>
        <authorList>
            <person name="Erikstad H.-A."/>
            <person name="Smestad N.B."/>
            <person name="Ceballos R.M."/>
            <person name="Birkeland N.-K."/>
        </authorList>
    </citation>
    <scope>NUCLEOTIDE SEQUENCE [LARGE SCALE GENOMIC DNA]</scope>
    <source>
        <strain evidence="2 3">Phi</strain>
    </source>
</reference>
<dbReference type="InterPro" id="IPR011856">
    <property type="entry name" value="tRNA_endonuc-like_dom_sf"/>
</dbReference>
<dbReference type="RefSeq" id="WP_134440921.1">
    <property type="nucleotide sequence ID" value="NZ_LXQC01000198.1"/>
</dbReference>
<dbReference type="SUPFAM" id="SSF52980">
    <property type="entry name" value="Restriction endonuclease-like"/>
    <property type="match status" value="1"/>
</dbReference>
<evidence type="ECO:0000256" key="1">
    <source>
        <dbReference type="ARBA" id="ARBA00006738"/>
    </source>
</evidence>
<dbReference type="GO" id="GO:0003676">
    <property type="term" value="F:nucleic acid binding"/>
    <property type="evidence" value="ECO:0007669"/>
    <property type="project" value="InterPro"/>
</dbReference>
<dbReference type="EMBL" id="LXQC01000198">
    <property type="protein sequence ID" value="TFE65895.1"/>
    <property type="molecule type" value="Genomic_DNA"/>
</dbReference>
<dbReference type="InterPro" id="IPR011335">
    <property type="entry name" value="Restrct_endonuc-II-like"/>
</dbReference>
<protein>
    <submittedName>
        <fullName evidence="2">Uncharacterized protein</fullName>
    </submittedName>
</protein>
<sequence>MNPNLEHVLVDRQGQKLAALFLRKLGYKILLKNVRVKGYDLDLVCRDKERLVFVGVNSRSSLGYGFTQRTIDSQKRRNMVAAAYAYLDLLKKPGCVYRFDVVEVLFLKAARPKITHYPNAFGLGEMKSDCFI</sequence>
<dbReference type="Proteomes" id="UP000297713">
    <property type="component" value="Unassembled WGS sequence"/>
</dbReference>
<evidence type="ECO:0000313" key="3">
    <source>
        <dbReference type="Proteomes" id="UP000297713"/>
    </source>
</evidence>
<organism evidence="2 3">
    <name type="scientific">Methylacidiphilum caldifontis</name>
    <dbReference type="NCBI Taxonomy" id="2795386"/>
    <lineage>
        <taxon>Bacteria</taxon>
        <taxon>Pseudomonadati</taxon>
        <taxon>Verrucomicrobiota</taxon>
        <taxon>Methylacidiphilae</taxon>
        <taxon>Methylacidiphilales</taxon>
        <taxon>Methylacidiphilaceae</taxon>
        <taxon>Methylacidiphilum (ex Ratnadevi et al. 2023)</taxon>
    </lineage>
</organism>
<dbReference type="OrthoDB" id="9802516at2"/>
<accession>A0A4Y8P723</accession>
<dbReference type="PANTHER" id="PTHR34039">
    <property type="entry name" value="UPF0102 PROTEIN YRAN"/>
    <property type="match status" value="1"/>
</dbReference>
<keyword evidence="3" id="KW-1185">Reference proteome</keyword>
<dbReference type="InterPro" id="IPR003509">
    <property type="entry name" value="UPF0102_YraN-like"/>
</dbReference>
<dbReference type="AlphaFoldDB" id="A0A4Y8P723"/>
<dbReference type="Pfam" id="PF02021">
    <property type="entry name" value="UPF0102"/>
    <property type="match status" value="1"/>
</dbReference>
<dbReference type="Gene3D" id="3.40.1350.10">
    <property type="match status" value="1"/>
</dbReference>